<keyword evidence="8" id="KW-1185">Reference proteome</keyword>
<dbReference type="PANTHER" id="PTHR10357:SF179">
    <property type="entry name" value="NEUTRAL AND BASIC AMINO ACID TRANSPORT PROTEIN RBAT"/>
    <property type="match status" value="1"/>
</dbReference>
<dbReference type="Pfam" id="PF00128">
    <property type="entry name" value="Alpha-amylase"/>
    <property type="match status" value="2"/>
</dbReference>
<reference evidence="7" key="1">
    <citation type="submission" date="2022-05" db="EMBL/GenBank/DDBJ databases">
        <authorList>
            <person name="Okamura Y."/>
        </authorList>
    </citation>
    <scope>NUCLEOTIDE SEQUENCE</scope>
</reference>
<dbReference type="InterPro" id="IPR006047">
    <property type="entry name" value="GH13_cat_dom"/>
</dbReference>
<sequence>MRLLLILIIAEVSAVDLEWWKSALIYQIYPRSFKDSNGDGTGDLNGITEKLPYLQETGIDAIWLSPIFLSPMYDAGYDISDYRQIAPEFGTMEDFETLLAKAKGLGLRVLLDLVPNHTSNESEWFIRSKQGDPKFSDYYVWADGINTCTVGETQPPSNWLSQFRKSAWEYSVERGQYYLHQFVIGQPDLNYRNKKVQEEMKDVLRFWLDRGISGYRIDAVNTMYEADPKQFCGRYPDEPRSGDPNAVEDDYNYLKHIYTKDQDETYSVIYDWREVLDEYTIKDQEYKIMITEAYTDLEHLMRYYGDGKRNGSIPFNFSLLENIRKDSDAVAIKRIIDQWMENMPVGRTANWVNGNHDQSRLATRVGVDRVDAMNMLTLLLPGVAFTYQGEELGMTDGFITWEETQDPQACNTDDPINYWKNSRDPSRTPYHWDDSPNAGFSTTDGKTWLPVADNYKDVNLDAQLKANKSHYQFYKDVVTIRKKDAVRKGALDIRSLSNSTLVVARMLPDNPAIVGVINLSDDTENTDLSEFEWLPTYLIVVASGVDCEGSALENGAIIRKEKVIMTGKCALLLQTEVSAVDLEWWKSALIYQIYPKSFKDSNGDGTGDLNGITEKLPYLQETGIDAIWLSPIFLSPMYDAGYDISDYRQIAPEFGTMEDFETLLAKAKGLGLRVLLDLVPNHTSNESEWFIRSKKGDPEFSDYYVWADGINTCTVGETQPPSNWLSHFRKSAWEYSVERGQFYLHQFVIGQPDLNYRNKKVQEEMKDVLRFWLDRGISGYRIDAVNTMYEADPKQFCGRYPDEPRSGDPNAVEDDYNYLKHIYTKDQDETYSVIYDWREVLDEYTIKDQEYKIMITEAYTDLEHLMRYYGDGKRNGSIPFNFSLLENIRKDSDAVAIKRIIDQWMENMPVGRTANWVNGNHDQSRLATRVGVDRVDAMNMLTLLLPGVAFTYQGEELGMTDGFITWEETQDPKACNTDDPINYWKISRDPSRTPYHWDDSPNAGFSTTDGKIWLPVADNYKDVNLDAQMKANKSHYKFYKDVVSIRKKVAVRTGCLDIRALSNSTLVVARMLPDSPAIVGVINLSNDTDITDLSDFEWLPTYLIVVASGVDCEGIALENGAMIHKEKVIITGKCALLLQSLKDCCETNK</sequence>
<proteinExistence type="inferred from homology"/>
<dbReference type="FunFam" id="3.90.400.10:FF:000001">
    <property type="entry name" value="Maltase A3, isoform A"/>
    <property type="match status" value="2"/>
</dbReference>
<accession>A0A9P0X3E8</accession>
<dbReference type="InterPro" id="IPR017853">
    <property type="entry name" value="GH"/>
</dbReference>
<dbReference type="CDD" id="cd11328">
    <property type="entry name" value="AmyAc_maltase"/>
    <property type="match status" value="2"/>
</dbReference>
<evidence type="ECO:0000256" key="4">
    <source>
        <dbReference type="ARBA" id="ARBA00023180"/>
    </source>
</evidence>
<comment type="catalytic activity">
    <reaction evidence="1">
        <text>Hydrolysis of terminal, non-reducing (1-&gt;4)-linked alpha-D-glucose residues with release of alpha-D-glucose.</text>
        <dbReference type="EC" id="3.2.1.20"/>
    </reaction>
</comment>
<evidence type="ECO:0000259" key="6">
    <source>
        <dbReference type="SMART" id="SM00642"/>
    </source>
</evidence>
<evidence type="ECO:0000256" key="3">
    <source>
        <dbReference type="ARBA" id="ARBA00012741"/>
    </source>
</evidence>
<keyword evidence="5" id="KW-0378">Hydrolase</keyword>
<evidence type="ECO:0000256" key="2">
    <source>
        <dbReference type="ARBA" id="ARBA00008061"/>
    </source>
</evidence>
<dbReference type="EMBL" id="CALOZG010000002">
    <property type="protein sequence ID" value="CAH3986322.1"/>
    <property type="molecule type" value="Genomic_DNA"/>
</dbReference>
<gene>
    <name evidence="7" type="ORF">PIBRA_LOCUS2087</name>
</gene>
<evidence type="ECO:0000313" key="8">
    <source>
        <dbReference type="Proteomes" id="UP001152562"/>
    </source>
</evidence>
<dbReference type="GO" id="GO:0004558">
    <property type="term" value="F:alpha-1,4-glucosidase activity"/>
    <property type="evidence" value="ECO:0007669"/>
    <property type="project" value="UniProtKB-EC"/>
</dbReference>
<dbReference type="Gene3D" id="3.90.400.10">
    <property type="entry name" value="Oligo-1,6-glucosidase, Domain 2"/>
    <property type="match status" value="2"/>
</dbReference>
<organism evidence="7 8">
    <name type="scientific">Pieris brassicae</name>
    <name type="common">White butterfly</name>
    <name type="synonym">Large white butterfly</name>
    <dbReference type="NCBI Taxonomy" id="7116"/>
    <lineage>
        <taxon>Eukaryota</taxon>
        <taxon>Metazoa</taxon>
        <taxon>Ecdysozoa</taxon>
        <taxon>Arthropoda</taxon>
        <taxon>Hexapoda</taxon>
        <taxon>Insecta</taxon>
        <taxon>Pterygota</taxon>
        <taxon>Neoptera</taxon>
        <taxon>Endopterygota</taxon>
        <taxon>Lepidoptera</taxon>
        <taxon>Glossata</taxon>
        <taxon>Ditrysia</taxon>
        <taxon>Papilionoidea</taxon>
        <taxon>Pieridae</taxon>
        <taxon>Pierinae</taxon>
        <taxon>Pieris</taxon>
    </lineage>
</organism>
<evidence type="ECO:0000256" key="5">
    <source>
        <dbReference type="ARBA" id="ARBA00023295"/>
    </source>
</evidence>
<dbReference type="Gene3D" id="3.20.20.80">
    <property type="entry name" value="Glycosidases"/>
    <property type="match status" value="2"/>
</dbReference>
<dbReference type="SUPFAM" id="SSF51445">
    <property type="entry name" value="(Trans)glycosidases"/>
    <property type="match status" value="2"/>
</dbReference>
<comment type="similarity">
    <text evidence="2">Belongs to the glycosyl hydrolase 13 family.</text>
</comment>
<dbReference type="Proteomes" id="UP001152562">
    <property type="component" value="Unassembled WGS sequence"/>
</dbReference>
<dbReference type="InterPro" id="IPR045857">
    <property type="entry name" value="O16G_dom_2"/>
</dbReference>
<dbReference type="PANTHER" id="PTHR10357">
    <property type="entry name" value="ALPHA-AMYLASE FAMILY MEMBER"/>
    <property type="match status" value="1"/>
</dbReference>
<comment type="caution">
    <text evidence="7">The sequence shown here is derived from an EMBL/GenBank/DDBJ whole genome shotgun (WGS) entry which is preliminary data.</text>
</comment>
<keyword evidence="5" id="KW-0326">Glycosidase</keyword>
<dbReference type="AlphaFoldDB" id="A0A9P0X3E8"/>
<keyword evidence="4" id="KW-0325">Glycoprotein</keyword>
<feature type="domain" description="Glycosyl hydrolase family 13 catalytic" evidence="6">
    <location>
        <begin position="592"/>
        <end position="992"/>
    </location>
</feature>
<feature type="domain" description="Glycosyl hydrolase family 13 catalytic" evidence="6">
    <location>
        <begin position="27"/>
        <end position="427"/>
    </location>
</feature>
<name>A0A9P0X3E8_PIEBR</name>
<evidence type="ECO:0000313" key="7">
    <source>
        <dbReference type="EMBL" id="CAH3986322.1"/>
    </source>
</evidence>
<protein>
    <recommendedName>
        <fullName evidence="3">alpha-glucosidase</fullName>
        <ecNumber evidence="3">3.2.1.20</ecNumber>
    </recommendedName>
</protein>
<dbReference type="GO" id="GO:0005975">
    <property type="term" value="P:carbohydrate metabolic process"/>
    <property type="evidence" value="ECO:0007669"/>
    <property type="project" value="InterPro"/>
</dbReference>
<dbReference type="EC" id="3.2.1.20" evidence="3"/>
<evidence type="ECO:0000256" key="1">
    <source>
        <dbReference type="ARBA" id="ARBA00001657"/>
    </source>
</evidence>
<dbReference type="SMART" id="SM00642">
    <property type="entry name" value="Aamy"/>
    <property type="match status" value="2"/>
</dbReference>